<dbReference type="Proteomes" id="UP001595783">
    <property type="component" value="Unassembled WGS sequence"/>
</dbReference>
<evidence type="ECO:0000313" key="1">
    <source>
        <dbReference type="EMBL" id="MFC3847183.1"/>
    </source>
</evidence>
<keyword evidence="2" id="KW-1185">Reference proteome</keyword>
<organism evidence="1 2">
    <name type="scientific">Helicobacter baculiformis</name>
    <dbReference type="NCBI Taxonomy" id="427351"/>
    <lineage>
        <taxon>Bacteria</taxon>
        <taxon>Pseudomonadati</taxon>
        <taxon>Campylobacterota</taxon>
        <taxon>Epsilonproteobacteria</taxon>
        <taxon>Campylobacterales</taxon>
        <taxon>Helicobacteraceae</taxon>
        <taxon>Helicobacter</taxon>
    </lineage>
</organism>
<name>A0ABV7ZH67_9HELI</name>
<dbReference type="RefSeq" id="WP_104751744.1">
    <property type="nucleotide sequence ID" value="NZ_FZMF01000005.1"/>
</dbReference>
<proteinExistence type="predicted"/>
<comment type="caution">
    <text evidence="1">The sequence shown here is derived from an EMBL/GenBank/DDBJ whole genome shotgun (WGS) entry which is preliminary data.</text>
</comment>
<accession>A0ABV7ZH67</accession>
<gene>
    <name evidence="1" type="ORF">ACFOPX_01355</name>
</gene>
<sequence>MRILVIVGALLVAGLLGVGLKLSHDIKKTLQESLNHLAPHIHAAPFECSGFKHIKCVSAGVKEPNLGPIMVRLSEVKSHGLEFQLDLAHIKMSKAWIPQSVHCTINLQLVKEELSTQSHCKAPGELEYALSLDARLKDPKRPLNLKTLLQTNDLKALQAHIETLDVDLTSQNFKAVLLPLLQESGDLKDPKDYNKALAEIQKSFQGVVIVGLMVAGLQEEVTHAQELFKAFNTFATNKSDHFGFTVRNKDSAFKPLEAFNSPWEFLPHLSLKVHP</sequence>
<reference evidence="2" key="1">
    <citation type="journal article" date="2019" name="Int. J. Syst. Evol. Microbiol.">
        <title>The Global Catalogue of Microorganisms (GCM) 10K type strain sequencing project: providing services to taxonomists for standard genome sequencing and annotation.</title>
        <authorList>
            <consortium name="The Broad Institute Genomics Platform"/>
            <consortium name="The Broad Institute Genome Sequencing Center for Infectious Disease"/>
            <person name="Wu L."/>
            <person name="Ma J."/>
        </authorList>
    </citation>
    <scope>NUCLEOTIDE SEQUENCE [LARGE SCALE GENOMIC DNA]</scope>
    <source>
        <strain evidence="2">CCUG 53816</strain>
    </source>
</reference>
<dbReference type="EMBL" id="JBHRZO010000006">
    <property type="protein sequence ID" value="MFC3847183.1"/>
    <property type="molecule type" value="Genomic_DNA"/>
</dbReference>
<protein>
    <submittedName>
        <fullName evidence="1">Uncharacterized protein</fullName>
    </submittedName>
</protein>
<evidence type="ECO:0000313" key="2">
    <source>
        <dbReference type="Proteomes" id="UP001595783"/>
    </source>
</evidence>